<comment type="caution">
    <text evidence="1">The sequence shown here is derived from an EMBL/GenBank/DDBJ whole genome shotgun (WGS) entry which is preliminary data.</text>
</comment>
<sequence length="103" mass="11193">MLGLWGVSHACLKSPGSWRTALKSAMRGQVALLTLVEGLWSPSVEISAICPRVLHYVARVLFYFPLGLLAGSRGFLGFCIASSSSSNCRWSTFDRNSSKSELP</sequence>
<gene>
    <name evidence="1" type="ORF">Adt_06398</name>
</gene>
<dbReference type="EMBL" id="JBFOLK010000002">
    <property type="protein sequence ID" value="KAL2533047.1"/>
    <property type="molecule type" value="Genomic_DNA"/>
</dbReference>
<evidence type="ECO:0008006" key="3">
    <source>
        <dbReference type="Google" id="ProtNLM"/>
    </source>
</evidence>
<evidence type="ECO:0000313" key="2">
    <source>
        <dbReference type="Proteomes" id="UP001604336"/>
    </source>
</evidence>
<protein>
    <recommendedName>
        <fullName evidence="3">Secreted protein</fullName>
    </recommendedName>
</protein>
<dbReference type="Proteomes" id="UP001604336">
    <property type="component" value="Unassembled WGS sequence"/>
</dbReference>
<evidence type="ECO:0000313" key="1">
    <source>
        <dbReference type="EMBL" id="KAL2533047.1"/>
    </source>
</evidence>
<reference evidence="2" key="1">
    <citation type="submission" date="2024-07" db="EMBL/GenBank/DDBJ databases">
        <title>Two chromosome-level genome assemblies of Korean endemic species Abeliophyllum distichum and Forsythia ovata (Oleaceae).</title>
        <authorList>
            <person name="Jang H."/>
        </authorList>
    </citation>
    <scope>NUCLEOTIDE SEQUENCE [LARGE SCALE GENOMIC DNA]</scope>
</reference>
<proteinExistence type="predicted"/>
<dbReference type="AlphaFoldDB" id="A0ABD1V736"/>
<accession>A0ABD1V736</accession>
<keyword evidence="2" id="KW-1185">Reference proteome</keyword>
<organism evidence="1 2">
    <name type="scientific">Abeliophyllum distichum</name>
    <dbReference type="NCBI Taxonomy" id="126358"/>
    <lineage>
        <taxon>Eukaryota</taxon>
        <taxon>Viridiplantae</taxon>
        <taxon>Streptophyta</taxon>
        <taxon>Embryophyta</taxon>
        <taxon>Tracheophyta</taxon>
        <taxon>Spermatophyta</taxon>
        <taxon>Magnoliopsida</taxon>
        <taxon>eudicotyledons</taxon>
        <taxon>Gunneridae</taxon>
        <taxon>Pentapetalae</taxon>
        <taxon>asterids</taxon>
        <taxon>lamiids</taxon>
        <taxon>Lamiales</taxon>
        <taxon>Oleaceae</taxon>
        <taxon>Forsythieae</taxon>
        <taxon>Abeliophyllum</taxon>
    </lineage>
</organism>
<name>A0ABD1V736_9LAMI</name>